<dbReference type="EMBL" id="CAUDKO010000004">
    <property type="protein sequence ID" value="CAJ0869444.1"/>
    <property type="molecule type" value="Genomic_DNA"/>
</dbReference>
<evidence type="ECO:0000313" key="4">
    <source>
        <dbReference type="EMBL" id="CAJ0869444.1"/>
    </source>
</evidence>
<evidence type="ECO:0000313" key="6">
    <source>
        <dbReference type="Proteomes" id="UP001189792"/>
    </source>
</evidence>
<dbReference type="PIRSF" id="PIRSF018266">
    <property type="entry name" value="FecR"/>
    <property type="match status" value="1"/>
</dbReference>
<protein>
    <submittedName>
        <fullName evidence="4">Uncharacterized protein</fullName>
    </submittedName>
</protein>
<dbReference type="Pfam" id="PF04773">
    <property type="entry name" value="FecR"/>
    <property type="match status" value="1"/>
</dbReference>
<keyword evidence="1" id="KW-0812">Transmembrane</keyword>
<keyword evidence="6" id="KW-1185">Reference proteome</keyword>
<keyword evidence="1" id="KW-0472">Membrane</keyword>
<comment type="caution">
    <text evidence="4">The sequence shown here is derived from an EMBL/GenBank/DDBJ whole genome shotgun (WGS) entry which is preliminary data.</text>
</comment>
<dbReference type="PANTHER" id="PTHR30273">
    <property type="entry name" value="PERIPLASMIC SIGNAL SENSOR AND SIGMA FACTOR ACTIVATOR FECR-RELATED"/>
    <property type="match status" value="1"/>
</dbReference>
<evidence type="ECO:0000259" key="2">
    <source>
        <dbReference type="Pfam" id="PF04773"/>
    </source>
</evidence>
<dbReference type="InterPro" id="IPR012373">
    <property type="entry name" value="Ferrdict_sens_TM"/>
</dbReference>
<feature type="domain" description="FecR N-terminal" evidence="3">
    <location>
        <begin position="24"/>
        <end position="66"/>
    </location>
</feature>
<feature type="transmembrane region" description="Helical" evidence="1">
    <location>
        <begin position="101"/>
        <end position="127"/>
    </location>
</feature>
<dbReference type="Gene3D" id="3.55.50.30">
    <property type="match status" value="1"/>
</dbReference>
<dbReference type="Pfam" id="PF16220">
    <property type="entry name" value="DUF4880"/>
    <property type="match status" value="1"/>
</dbReference>
<feature type="domain" description="FecR protein" evidence="2">
    <location>
        <begin position="133"/>
        <end position="228"/>
    </location>
</feature>
<keyword evidence="1" id="KW-1133">Transmembrane helix</keyword>
<dbReference type="Proteomes" id="UP001190491">
    <property type="component" value="Unassembled WGS sequence"/>
</dbReference>
<accession>A0AAD2F5L9</accession>
<reference evidence="4 6" key="1">
    <citation type="submission" date="2023-07" db="EMBL/GenBank/DDBJ databases">
        <authorList>
            <person name="Peeters C."/>
        </authorList>
    </citation>
    <scope>NUCLEOTIDE SEQUENCE</scope>
    <source>
        <strain evidence="5 6">LMG 32965</strain>
        <strain evidence="4">R-77567</strain>
    </source>
</reference>
<dbReference type="InterPro" id="IPR006860">
    <property type="entry name" value="FecR"/>
</dbReference>
<dbReference type="InterPro" id="IPR032623">
    <property type="entry name" value="FecR_N"/>
</dbReference>
<proteinExistence type="predicted"/>
<gene>
    <name evidence="5" type="ORF">R77564_02320</name>
    <name evidence="4" type="ORF">R77567_02295</name>
</gene>
<organism evidence="4 7">
    <name type="scientific">Ralstonia flatus</name>
    <dbReference type="NCBI Taxonomy" id="3058601"/>
    <lineage>
        <taxon>Bacteria</taxon>
        <taxon>Pseudomonadati</taxon>
        <taxon>Pseudomonadota</taxon>
        <taxon>Betaproteobacteria</taxon>
        <taxon>Burkholderiales</taxon>
        <taxon>Burkholderiaceae</taxon>
        <taxon>Ralstonia</taxon>
    </lineage>
</organism>
<evidence type="ECO:0000313" key="5">
    <source>
        <dbReference type="EMBL" id="CAJ0877620.1"/>
    </source>
</evidence>
<sequence>MVERMKAAPEPNTTTLKISHTLRREAHAWVRRLTSGDATVADAQALKRWCETSDAHAAAFVEARRLWKDFGPAGEAVRRRQAARATQAPNMQRVPAFGRRAFIGGAFATAAGAAVAVAAPAGLWGAFPALAADFRTRTGEQRQLALAPDVTVDLNTHTSVALRRDATANALQGVELLDGEIAVNTTRAAAQPFIVAAGPGRAMATQANFEVRHLDTRVCVTCLSGDVRVDVNGRSVMLTANQQVTYGKHAMSAVTAADAATTSAWRSGVLVFRQTPLSDVVDEINRYRPGHVLVVDRKLERSRLNGRFRIDKLDTVFAQMHEVLGAKVTELPGGIVLLG</sequence>
<evidence type="ECO:0000256" key="1">
    <source>
        <dbReference type="SAM" id="Phobius"/>
    </source>
</evidence>
<evidence type="ECO:0000259" key="3">
    <source>
        <dbReference type="Pfam" id="PF16220"/>
    </source>
</evidence>
<evidence type="ECO:0000313" key="7">
    <source>
        <dbReference type="Proteomes" id="UP001190491"/>
    </source>
</evidence>
<dbReference type="Proteomes" id="UP001189792">
    <property type="component" value="Unassembled WGS sequence"/>
</dbReference>
<dbReference type="Gene3D" id="2.60.120.1440">
    <property type="match status" value="1"/>
</dbReference>
<dbReference type="PANTHER" id="PTHR30273:SF2">
    <property type="entry name" value="PROTEIN FECR"/>
    <property type="match status" value="1"/>
</dbReference>
<name>A0AAD2F5L9_9RALS</name>
<dbReference type="EMBL" id="CAUDLI010000004">
    <property type="protein sequence ID" value="CAJ0877620.1"/>
    <property type="molecule type" value="Genomic_DNA"/>
</dbReference>
<dbReference type="AlphaFoldDB" id="A0AAD2F5L9"/>
<dbReference type="GO" id="GO:0016989">
    <property type="term" value="F:sigma factor antagonist activity"/>
    <property type="evidence" value="ECO:0007669"/>
    <property type="project" value="TreeGrafter"/>
</dbReference>